<evidence type="ECO:0000313" key="3">
    <source>
        <dbReference type="Proteomes" id="UP000663479"/>
    </source>
</evidence>
<dbReference type="RefSeq" id="WP_146943525.1">
    <property type="nucleotide sequence ID" value="NZ_BJUL01000006.1"/>
</dbReference>
<evidence type="ECO:0000256" key="1">
    <source>
        <dbReference type="SAM" id="MobiDB-lite"/>
    </source>
</evidence>
<evidence type="ECO:0000313" key="2">
    <source>
        <dbReference type="EMBL" id="QRL05171.1"/>
    </source>
</evidence>
<reference evidence="2" key="1">
    <citation type="submission" date="2020-12" db="EMBL/GenBank/DDBJ databases">
        <title>Genome reconstruction of Halomonas venusta strain DSM 4743.</title>
        <authorList>
            <person name="Aguirre-Garrido J.F."/>
            <person name="Hernandez-Soto L.M."/>
            <person name="Martinez-Abarca F."/>
        </authorList>
    </citation>
    <scope>NUCLEOTIDE SEQUENCE</scope>
    <source>
        <strain evidence="2">4743</strain>
    </source>
</reference>
<proteinExistence type="predicted"/>
<feature type="compositionally biased region" description="Basic and acidic residues" evidence="1">
    <location>
        <begin position="105"/>
        <end position="115"/>
    </location>
</feature>
<dbReference type="EMBL" id="CP066539">
    <property type="protein sequence ID" value="QRL05171.1"/>
    <property type="molecule type" value="Genomic_DNA"/>
</dbReference>
<dbReference type="AlphaFoldDB" id="A0AAQ0CJ86"/>
<protein>
    <submittedName>
        <fullName evidence="2">Uncharacterized protein</fullName>
    </submittedName>
</protein>
<name>A0AAQ0CJ86_9GAMM</name>
<accession>A0AAQ0CJ86</accession>
<gene>
    <name evidence="2" type="ORF">JDS37_09660</name>
</gene>
<organism evidence="2 3">
    <name type="scientific">Vreelandella venusta</name>
    <dbReference type="NCBI Taxonomy" id="44935"/>
    <lineage>
        <taxon>Bacteria</taxon>
        <taxon>Pseudomonadati</taxon>
        <taxon>Pseudomonadota</taxon>
        <taxon>Gammaproteobacteria</taxon>
        <taxon>Oceanospirillales</taxon>
        <taxon>Halomonadaceae</taxon>
        <taxon>Vreelandella</taxon>
    </lineage>
</organism>
<sequence length="270" mass="30435">MDTAYCTQDQTKYYVANFAQLSESEIGGKRRHLICVECGWPAYFKRAATSGQGACFGARPHATTCSLGTPQSKKGLGSDEVQDILRNPMNHIRIDINYGAHEKINGDPTDIDKTNTRGGRFTGEGPRGPSPMQRRLRPLLKALISSEQFRQSNVTVELPRHTALPANQFFVNFDSVTESYANLFRGYWGLVFDTGMTSDGSLWLNTGKYDDLSILISPDKYESFKRKFDFQFDRDLEGMHMLVFGKLRQARTGKLIVDVEELDFCTLCDD</sequence>
<dbReference type="Proteomes" id="UP000663479">
    <property type="component" value="Chromosome"/>
</dbReference>
<feature type="region of interest" description="Disordered" evidence="1">
    <location>
        <begin position="105"/>
        <end position="133"/>
    </location>
</feature>